<feature type="domain" description="Pyridoxamine kinase/Phosphomethylpyrimidine kinase" evidence="6">
    <location>
        <begin position="68"/>
        <end position="250"/>
    </location>
</feature>
<protein>
    <recommendedName>
        <fullName evidence="1">pyridoxal kinase</fullName>
        <ecNumber evidence="1">2.7.1.35</ecNumber>
    </recommendedName>
</protein>
<evidence type="ECO:0000256" key="3">
    <source>
        <dbReference type="ARBA" id="ARBA00022741"/>
    </source>
</evidence>
<accession>A0A9D2H8Y8</accession>
<dbReference type="GO" id="GO:0008478">
    <property type="term" value="F:pyridoxal kinase activity"/>
    <property type="evidence" value="ECO:0007669"/>
    <property type="project" value="UniProtKB-EC"/>
</dbReference>
<keyword evidence="3" id="KW-0547">Nucleotide-binding</keyword>
<keyword evidence="4 7" id="KW-0418">Kinase</keyword>
<organism evidence="7 8">
    <name type="scientific">Candidatus Mediterraneibacter pullicola</name>
    <dbReference type="NCBI Taxonomy" id="2838682"/>
    <lineage>
        <taxon>Bacteria</taxon>
        <taxon>Bacillati</taxon>
        <taxon>Bacillota</taxon>
        <taxon>Clostridia</taxon>
        <taxon>Lachnospirales</taxon>
        <taxon>Lachnospiraceae</taxon>
        <taxon>Mediterraneibacter</taxon>
    </lineage>
</organism>
<dbReference type="InterPro" id="IPR029056">
    <property type="entry name" value="Ribokinase-like"/>
</dbReference>
<dbReference type="EMBL" id="DXAK01000008">
    <property type="protein sequence ID" value="HJA05831.1"/>
    <property type="molecule type" value="Genomic_DNA"/>
</dbReference>
<dbReference type="PANTHER" id="PTHR10534">
    <property type="entry name" value="PYRIDOXAL KINASE"/>
    <property type="match status" value="1"/>
</dbReference>
<dbReference type="InterPro" id="IPR013749">
    <property type="entry name" value="PM/HMP-P_kinase-1"/>
</dbReference>
<dbReference type="PANTHER" id="PTHR10534:SF2">
    <property type="entry name" value="PYRIDOXAL KINASE"/>
    <property type="match status" value="1"/>
</dbReference>
<gene>
    <name evidence="7" type="ORF">H9798_01605</name>
</gene>
<reference evidence="7" key="2">
    <citation type="submission" date="2021-04" db="EMBL/GenBank/DDBJ databases">
        <authorList>
            <person name="Gilroy R."/>
        </authorList>
    </citation>
    <scope>NUCLEOTIDE SEQUENCE</scope>
    <source>
        <strain evidence="7">ChiSjej2B20-11307</strain>
    </source>
</reference>
<dbReference type="Pfam" id="PF08543">
    <property type="entry name" value="Phos_pyr_kin"/>
    <property type="match status" value="1"/>
</dbReference>
<evidence type="ECO:0000259" key="6">
    <source>
        <dbReference type="Pfam" id="PF08543"/>
    </source>
</evidence>
<keyword evidence="2 7" id="KW-0808">Transferase</keyword>
<evidence type="ECO:0000256" key="2">
    <source>
        <dbReference type="ARBA" id="ARBA00022679"/>
    </source>
</evidence>
<dbReference type="InterPro" id="IPR004625">
    <property type="entry name" value="PyrdxlKinase"/>
</dbReference>
<evidence type="ECO:0000256" key="1">
    <source>
        <dbReference type="ARBA" id="ARBA00012104"/>
    </source>
</evidence>
<comment type="caution">
    <text evidence="7">The sequence shown here is derived from an EMBL/GenBank/DDBJ whole genome shotgun (WGS) entry which is preliminary data.</text>
</comment>
<dbReference type="AlphaFoldDB" id="A0A9D2H8Y8"/>
<dbReference type="EC" id="2.7.1.35" evidence="1"/>
<dbReference type="Proteomes" id="UP000824223">
    <property type="component" value="Unassembled WGS sequence"/>
</dbReference>
<reference evidence="7" key="1">
    <citation type="journal article" date="2021" name="PeerJ">
        <title>Extensive microbial diversity within the chicken gut microbiome revealed by metagenomics and culture.</title>
        <authorList>
            <person name="Gilroy R."/>
            <person name="Ravi A."/>
            <person name="Getino M."/>
            <person name="Pursley I."/>
            <person name="Horton D.L."/>
            <person name="Alikhan N.F."/>
            <person name="Baker D."/>
            <person name="Gharbi K."/>
            <person name="Hall N."/>
            <person name="Watson M."/>
            <person name="Adriaenssens E.M."/>
            <person name="Foster-Nyarko E."/>
            <person name="Jarju S."/>
            <person name="Secka A."/>
            <person name="Antonio M."/>
            <person name="Oren A."/>
            <person name="Chaudhuri R.R."/>
            <person name="La Ragione R."/>
            <person name="Hildebrand F."/>
            <person name="Pallen M.J."/>
        </authorList>
    </citation>
    <scope>NUCLEOTIDE SEQUENCE</scope>
    <source>
        <strain evidence="7">ChiSjej2B20-11307</strain>
    </source>
</reference>
<dbReference type="Gene3D" id="3.40.1190.20">
    <property type="match status" value="1"/>
</dbReference>
<evidence type="ECO:0000313" key="7">
    <source>
        <dbReference type="EMBL" id="HJA05831.1"/>
    </source>
</evidence>
<dbReference type="GO" id="GO:0009443">
    <property type="term" value="P:pyridoxal 5'-phosphate salvage"/>
    <property type="evidence" value="ECO:0007669"/>
    <property type="project" value="InterPro"/>
</dbReference>
<name>A0A9D2H8Y8_9FIRM</name>
<sequence>MKRIVTLQDISCVGCCSITVALPVISAMGVECGILPTAVLSTHTMFKNFTCKDLSDQIEPISDMWEKEHITFDGVYTGYLASKEQCAQVVRFFDRFSNENNLTLVDPAMADNGKLYPAFGEDFPKAMAEVCAKADVIVPNITEAALLTGMPYKTEYDHGYIRELLERLLELGCGTAVLTGVSYEPEKLGVAYLDRNGKEFSYFTERCEQSYHGTGDIYASTVMGGLMRGLDLGDALSLAADYVVACIKATAVSEEGRWYGARFESVIPKLCAMLQERLDSRE</sequence>
<evidence type="ECO:0000256" key="4">
    <source>
        <dbReference type="ARBA" id="ARBA00022777"/>
    </source>
</evidence>
<evidence type="ECO:0000256" key="5">
    <source>
        <dbReference type="ARBA" id="ARBA00022840"/>
    </source>
</evidence>
<dbReference type="NCBIfam" id="NF005491">
    <property type="entry name" value="PRK07105.1"/>
    <property type="match status" value="1"/>
</dbReference>
<evidence type="ECO:0000313" key="8">
    <source>
        <dbReference type="Proteomes" id="UP000824223"/>
    </source>
</evidence>
<dbReference type="SUPFAM" id="SSF53613">
    <property type="entry name" value="Ribokinase-like"/>
    <property type="match status" value="1"/>
</dbReference>
<dbReference type="GO" id="GO:0005829">
    <property type="term" value="C:cytosol"/>
    <property type="evidence" value="ECO:0007669"/>
    <property type="project" value="TreeGrafter"/>
</dbReference>
<proteinExistence type="predicted"/>
<keyword evidence="5" id="KW-0067">ATP-binding</keyword>
<dbReference type="GO" id="GO:0005524">
    <property type="term" value="F:ATP binding"/>
    <property type="evidence" value="ECO:0007669"/>
    <property type="project" value="UniProtKB-KW"/>
</dbReference>